<name>M4BC43_HYAAE</name>
<dbReference type="Proteomes" id="UP000011713">
    <property type="component" value="Unassembled WGS sequence"/>
</dbReference>
<dbReference type="AlphaFoldDB" id="M4BC43"/>
<dbReference type="VEuPathDB" id="FungiDB:HpaG803858"/>
<feature type="region of interest" description="Disordered" evidence="1">
    <location>
        <begin position="11"/>
        <end position="35"/>
    </location>
</feature>
<organism evidence="2 3">
    <name type="scientific">Hyaloperonospora arabidopsidis (strain Emoy2)</name>
    <name type="common">Downy mildew agent</name>
    <name type="synonym">Peronospora arabidopsidis</name>
    <dbReference type="NCBI Taxonomy" id="559515"/>
    <lineage>
        <taxon>Eukaryota</taxon>
        <taxon>Sar</taxon>
        <taxon>Stramenopiles</taxon>
        <taxon>Oomycota</taxon>
        <taxon>Peronosporomycetes</taxon>
        <taxon>Peronosporales</taxon>
        <taxon>Peronosporaceae</taxon>
        <taxon>Hyaloperonospora</taxon>
    </lineage>
</organism>
<keyword evidence="3" id="KW-1185">Reference proteome</keyword>
<dbReference type="InParanoid" id="M4BC43"/>
<dbReference type="EnsemblProtists" id="HpaT803858">
    <property type="protein sequence ID" value="HpaP803858"/>
    <property type="gene ID" value="HpaG803858"/>
</dbReference>
<reference evidence="2" key="2">
    <citation type="submission" date="2015-06" db="UniProtKB">
        <authorList>
            <consortium name="EnsemblProtists"/>
        </authorList>
    </citation>
    <scope>IDENTIFICATION</scope>
    <source>
        <strain evidence="2">Emoy2</strain>
    </source>
</reference>
<reference evidence="3" key="1">
    <citation type="journal article" date="2010" name="Science">
        <title>Signatures of adaptation to obligate biotrophy in the Hyaloperonospora arabidopsidis genome.</title>
        <authorList>
            <person name="Baxter L."/>
            <person name="Tripathy S."/>
            <person name="Ishaque N."/>
            <person name="Boot N."/>
            <person name="Cabral A."/>
            <person name="Kemen E."/>
            <person name="Thines M."/>
            <person name="Ah-Fong A."/>
            <person name="Anderson R."/>
            <person name="Badejoko W."/>
            <person name="Bittner-Eddy P."/>
            <person name="Boore J.L."/>
            <person name="Chibucos M.C."/>
            <person name="Coates M."/>
            <person name="Dehal P."/>
            <person name="Delehaunty K."/>
            <person name="Dong S."/>
            <person name="Downton P."/>
            <person name="Dumas B."/>
            <person name="Fabro G."/>
            <person name="Fronick C."/>
            <person name="Fuerstenberg S.I."/>
            <person name="Fulton L."/>
            <person name="Gaulin E."/>
            <person name="Govers F."/>
            <person name="Hughes L."/>
            <person name="Humphray S."/>
            <person name="Jiang R.H."/>
            <person name="Judelson H."/>
            <person name="Kamoun S."/>
            <person name="Kyung K."/>
            <person name="Meijer H."/>
            <person name="Minx P."/>
            <person name="Morris P."/>
            <person name="Nelson J."/>
            <person name="Phuntumart V."/>
            <person name="Qutob D."/>
            <person name="Rehmany A."/>
            <person name="Rougon-Cardoso A."/>
            <person name="Ryden P."/>
            <person name="Torto-Alalibo T."/>
            <person name="Studholme D."/>
            <person name="Wang Y."/>
            <person name="Win J."/>
            <person name="Wood J."/>
            <person name="Clifton S.W."/>
            <person name="Rogers J."/>
            <person name="Van den Ackerveken G."/>
            <person name="Jones J.D."/>
            <person name="McDowell J.M."/>
            <person name="Beynon J."/>
            <person name="Tyler B.M."/>
        </authorList>
    </citation>
    <scope>NUCLEOTIDE SEQUENCE [LARGE SCALE GENOMIC DNA]</scope>
    <source>
        <strain evidence="3">Emoy2</strain>
    </source>
</reference>
<evidence type="ECO:0000313" key="2">
    <source>
        <dbReference type="EnsemblProtists" id="HpaP803858"/>
    </source>
</evidence>
<dbReference type="HOGENOM" id="CLU_2502731_0_0_1"/>
<sequence length="86" mass="9246">MLAFEYCSGQGPNCRDAQSSELQGAQAKHQSHRGRASEYQSPCRCIAQGGLVIRSLDSAINAARHDVLLVAANTSQLESIPTFIVD</sequence>
<accession>M4BC43</accession>
<evidence type="ECO:0000256" key="1">
    <source>
        <dbReference type="SAM" id="MobiDB-lite"/>
    </source>
</evidence>
<evidence type="ECO:0000313" key="3">
    <source>
        <dbReference type="Proteomes" id="UP000011713"/>
    </source>
</evidence>
<dbReference type="EMBL" id="JH598116">
    <property type="status" value="NOT_ANNOTATED_CDS"/>
    <property type="molecule type" value="Genomic_DNA"/>
</dbReference>
<proteinExistence type="predicted"/>
<protein>
    <submittedName>
        <fullName evidence="2">Uncharacterized protein</fullName>
    </submittedName>
</protein>